<dbReference type="FunFam" id="3.40.50.720:FF:000173">
    <property type="entry name" value="3-oxoacyl-[acyl-carrier protein] reductase"/>
    <property type="match status" value="1"/>
</dbReference>
<sequence length="239" mass="25312">MKRSLVTGGSGDLGKAICIDLAKNNIEVLVHSNTNQTKAIEIVKTIVENGGVASTVCFDITDKDATQKELDKILDQGAIQILVNNAGIHDDGIFAGMCYSQWQRVMDVNLNGFFNVTQKLMLPMMKTRWGRIINLSSVAGVMGNRGQVNYSATKAGIIGATKSLAIEMSSRGITVNAIAPGIIKGSMTQDIFDKDYIKKTIPAGRAGDPEEVAALVSFLASDSASYISGQVIGVNGGIA</sequence>
<reference evidence="5" key="1">
    <citation type="submission" date="2016-06" db="EMBL/GenBank/DDBJ databases">
        <authorList>
            <person name="Petersen J."/>
            <person name="Sayavedra L."/>
        </authorList>
    </citation>
    <scope>NUCLEOTIDE SEQUENCE [LARGE SCALE GENOMIC DNA]</scope>
    <source>
        <strain evidence="5">BazSymA</strain>
    </source>
</reference>
<evidence type="ECO:0000313" key="4">
    <source>
        <dbReference type="EMBL" id="SEI04175.1"/>
    </source>
</evidence>
<dbReference type="PANTHER" id="PTHR42879:SF2">
    <property type="entry name" value="3-OXOACYL-[ACYL-CARRIER-PROTEIN] REDUCTASE FABG"/>
    <property type="match status" value="1"/>
</dbReference>
<dbReference type="Gene3D" id="3.40.50.720">
    <property type="entry name" value="NAD(P)-binding Rossmann-like Domain"/>
    <property type="match status" value="1"/>
</dbReference>
<dbReference type="NCBIfam" id="NF009466">
    <property type="entry name" value="PRK12826.1-2"/>
    <property type="match status" value="1"/>
</dbReference>
<organism evidence="4 5">
    <name type="scientific">Bathymodiolus azoricus thioautotrophic gill symbiont</name>
    <dbReference type="NCBI Taxonomy" id="235205"/>
    <lineage>
        <taxon>Bacteria</taxon>
        <taxon>Pseudomonadati</taxon>
        <taxon>Pseudomonadota</taxon>
        <taxon>Gammaproteobacteria</taxon>
        <taxon>sulfur-oxidizing symbionts</taxon>
    </lineage>
</organism>
<dbReference type="InterPro" id="IPR002347">
    <property type="entry name" value="SDR_fam"/>
</dbReference>
<accession>A0A1H6MQL0</accession>
<dbReference type="InterPro" id="IPR050259">
    <property type="entry name" value="SDR"/>
</dbReference>
<feature type="domain" description="Ketoreductase" evidence="3">
    <location>
        <begin position="2"/>
        <end position="186"/>
    </location>
</feature>
<name>A0A1H6MQL0_9GAMM</name>
<dbReference type="NCBIfam" id="NF004200">
    <property type="entry name" value="PRK05653.1-5"/>
    <property type="match status" value="1"/>
</dbReference>
<dbReference type="EMBL" id="CDSC02000481">
    <property type="protein sequence ID" value="SEI04175.1"/>
    <property type="molecule type" value="Genomic_DNA"/>
</dbReference>
<evidence type="ECO:0000259" key="3">
    <source>
        <dbReference type="SMART" id="SM00822"/>
    </source>
</evidence>
<dbReference type="RefSeq" id="WP_090718330.1">
    <property type="nucleotide sequence ID" value="NZ_CDSC02000481.1"/>
</dbReference>
<evidence type="ECO:0000256" key="2">
    <source>
        <dbReference type="ARBA" id="ARBA00023002"/>
    </source>
</evidence>
<keyword evidence="2" id="KW-0560">Oxidoreductase</keyword>
<gene>
    <name evidence="4" type="ORF">BAZSYMA_ACONTIG00078_14</name>
</gene>
<evidence type="ECO:0000256" key="1">
    <source>
        <dbReference type="ARBA" id="ARBA00006484"/>
    </source>
</evidence>
<dbReference type="SUPFAM" id="SSF51735">
    <property type="entry name" value="NAD(P)-binding Rossmann-fold domains"/>
    <property type="match status" value="1"/>
</dbReference>
<protein>
    <submittedName>
        <fullName evidence="4">3-oxoacyl-ACP reductase</fullName>
    </submittedName>
</protein>
<proteinExistence type="inferred from homology"/>
<dbReference type="PRINTS" id="PR00081">
    <property type="entry name" value="GDHRDH"/>
</dbReference>
<dbReference type="OrthoDB" id="8653364at2"/>
<dbReference type="InterPro" id="IPR036291">
    <property type="entry name" value="NAD(P)-bd_dom_sf"/>
</dbReference>
<evidence type="ECO:0000313" key="5">
    <source>
        <dbReference type="Proteomes" id="UP000198988"/>
    </source>
</evidence>
<dbReference type="InterPro" id="IPR057326">
    <property type="entry name" value="KR_dom"/>
</dbReference>
<dbReference type="PRINTS" id="PR00080">
    <property type="entry name" value="SDRFAMILY"/>
</dbReference>
<dbReference type="SMART" id="SM00822">
    <property type="entry name" value="PKS_KR"/>
    <property type="match status" value="1"/>
</dbReference>
<comment type="similarity">
    <text evidence="1">Belongs to the short-chain dehydrogenases/reductases (SDR) family.</text>
</comment>
<dbReference type="Proteomes" id="UP000198988">
    <property type="component" value="Unassembled WGS sequence"/>
</dbReference>
<dbReference type="Pfam" id="PF13561">
    <property type="entry name" value="adh_short_C2"/>
    <property type="match status" value="1"/>
</dbReference>
<dbReference type="GO" id="GO:0016491">
    <property type="term" value="F:oxidoreductase activity"/>
    <property type="evidence" value="ECO:0007669"/>
    <property type="project" value="UniProtKB-KW"/>
</dbReference>
<dbReference type="AlphaFoldDB" id="A0A1H6MQL0"/>
<dbReference type="PANTHER" id="PTHR42879">
    <property type="entry name" value="3-OXOACYL-(ACYL-CARRIER-PROTEIN) REDUCTASE"/>
    <property type="match status" value="1"/>
</dbReference>